<proteinExistence type="predicted"/>
<keyword evidence="1" id="KW-0812">Transmembrane</keyword>
<dbReference type="SMART" id="SM00267">
    <property type="entry name" value="GGDEF"/>
    <property type="match status" value="1"/>
</dbReference>
<accession>A0ABV9F0S5</accession>
<keyword evidence="1" id="KW-0472">Membrane</keyword>
<evidence type="ECO:0000313" key="4">
    <source>
        <dbReference type="Proteomes" id="UP001595957"/>
    </source>
</evidence>
<dbReference type="InterPro" id="IPR050706">
    <property type="entry name" value="Cyclic-di-GMP_PDE-like"/>
</dbReference>
<gene>
    <name evidence="3" type="ORF">ACFO3E_09835</name>
</gene>
<keyword evidence="1" id="KW-1133">Transmembrane helix</keyword>
<dbReference type="InterPro" id="IPR001633">
    <property type="entry name" value="EAL_dom"/>
</dbReference>
<dbReference type="SMART" id="SM00052">
    <property type="entry name" value="EAL"/>
    <property type="match status" value="1"/>
</dbReference>
<organism evidence="3 4">
    <name type="scientific">Sphingobium tyrosinilyticum</name>
    <dbReference type="NCBI Taxonomy" id="2715436"/>
    <lineage>
        <taxon>Bacteria</taxon>
        <taxon>Pseudomonadati</taxon>
        <taxon>Pseudomonadota</taxon>
        <taxon>Alphaproteobacteria</taxon>
        <taxon>Sphingomonadales</taxon>
        <taxon>Sphingomonadaceae</taxon>
        <taxon>Sphingobium</taxon>
    </lineage>
</organism>
<dbReference type="Gene3D" id="3.30.70.270">
    <property type="match status" value="1"/>
</dbReference>
<evidence type="ECO:0000256" key="1">
    <source>
        <dbReference type="SAM" id="Phobius"/>
    </source>
</evidence>
<dbReference type="Proteomes" id="UP001595957">
    <property type="component" value="Unassembled WGS sequence"/>
</dbReference>
<evidence type="ECO:0000259" key="2">
    <source>
        <dbReference type="PROSITE" id="PS50883"/>
    </source>
</evidence>
<keyword evidence="4" id="KW-1185">Reference proteome</keyword>
<feature type="transmembrane region" description="Helical" evidence="1">
    <location>
        <begin position="44"/>
        <end position="62"/>
    </location>
</feature>
<dbReference type="InterPro" id="IPR029787">
    <property type="entry name" value="Nucleotide_cyclase"/>
</dbReference>
<dbReference type="InterPro" id="IPR000160">
    <property type="entry name" value="GGDEF_dom"/>
</dbReference>
<dbReference type="CDD" id="cd01948">
    <property type="entry name" value="EAL"/>
    <property type="match status" value="1"/>
</dbReference>
<dbReference type="EMBL" id="JBHSFZ010000017">
    <property type="protein sequence ID" value="MFC4594487.1"/>
    <property type="molecule type" value="Genomic_DNA"/>
</dbReference>
<dbReference type="Pfam" id="PF00563">
    <property type="entry name" value="EAL"/>
    <property type="match status" value="1"/>
</dbReference>
<protein>
    <submittedName>
        <fullName evidence="3">Bifunctional diguanylate cyclase/phosphodiesterase</fullName>
    </submittedName>
</protein>
<sequence length="535" mass="58627">MPRIGHRVQERKIRPGFWLAALLLCVALPAGLLAFRQAALPLLIILSVAALAYLAVEGFWLIRLGRSLGVGGSCPMGRAVHGRVLKLIDANRSIAQRLVQRHGVSGLPTRERLIQAMSEGPGILGIIEFADFDRLSAIDPEKADQVLAEIAQRITRMAGTTRIAAHVDRAHFALWFAGASENEAAPALQAITYALQDRILIGGEELLPVIRMGHMLCDPAATPAEKLLSRAFSTLAARHSGALSPADALSQATGYDFALEQDLRRAITSGEFELWFQPFIDARSQSVCGAEALIRWRHPTRGFVSPAEFIPLAEAAGLADEIGTWVLDAACRATRSWSATGLPAVKIAVNVSGRQLERDGFDRLVERTLSRHGLPPHLLELELTETIAMADSRTAALLFERLRALGVAISIDDFGTGYSSLSYLKKLSFDKLKIDREFVTDVDSRRDCQAICQSIIALGRGLGINVLAEGVERPEEMIWLRRHGCQLFQGFHFARPMPESDFLAFARDRQAITRLFTPKTLPSPGRPAPHARIAR</sequence>
<dbReference type="Gene3D" id="3.20.20.450">
    <property type="entry name" value="EAL domain"/>
    <property type="match status" value="1"/>
</dbReference>
<dbReference type="SUPFAM" id="SSF141868">
    <property type="entry name" value="EAL domain-like"/>
    <property type="match status" value="1"/>
</dbReference>
<dbReference type="InterPro" id="IPR035919">
    <property type="entry name" value="EAL_sf"/>
</dbReference>
<dbReference type="InterPro" id="IPR043128">
    <property type="entry name" value="Rev_trsase/Diguanyl_cyclase"/>
</dbReference>
<dbReference type="SUPFAM" id="SSF55073">
    <property type="entry name" value="Nucleotide cyclase"/>
    <property type="match status" value="1"/>
</dbReference>
<dbReference type="PANTHER" id="PTHR33121:SF79">
    <property type="entry name" value="CYCLIC DI-GMP PHOSPHODIESTERASE PDED-RELATED"/>
    <property type="match status" value="1"/>
</dbReference>
<name>A0ABV9F0S5_9SPHN</name>
<reference evidence="4" key="1">
    <citation type="journal article" date="2019" name="Int. J. Syst. Evol. Microbiol.">
        <title>The Global Catalogue of Microorganisms (GCM) 10K type strain sequencing project: providing services to taxonomists for standard genome sequencing and annotation.</title>
        <authorList>
            <consortium name="The Broad Institute Genomics Platform"/>
            <consortium name="The Broad Institute Genome Sequencing Center for Infectious Disease"/>
            <person name="Wu L."/>
            <person name="Ma J."/>
        </authorList>
    </citation>
    <scope>NUCLEOTIDE SEQUENCE [LARGE SCALE GENOMIC DNA]</scope>
    <source>
        <strain evidence="4">NBRC 103632</strain>
    </source>
</reference>
<dbReference type="PROSITE" id="PS50883">
    <property type="entry name" value="EAL"/>
    <property type="match status" value="1"/>
</dbReference>
<comment type="caution">
    <text evidence="3">The sequence shown here is derived from an EMBL/GenBank/DDBJ whole genome shotgun (WGS) entry which is preliminary data.</text>
</comment>
<evidence type="ECO:0000313" key="3">
    <source>
        <dbReference type="EMBL" id="MFC4594487.1"/>
    </source>
</evidence>
<dbReference type="PANTHER" id="PTHR33121">
    <property type="entry name" value="CYCLIC DI-GMP PHOSPHODIESTERASE PDEF"/>
    <property type="match status" value="1"/>
</dbReference>
<feature type="domain" description="EAL" evidence="2">
    <location>
        <begin position="256"/>
        <end position="510"/>
    </location>
</feature>
<dbReference type="RefSeq" id="WP_197486352.1">
    <property type="nucleotide sequence ID" value="NZ_JBHSFZ010000017.1"/>
</dbReference>